<organism evidence="1 2">
    <name type="scientific">Salix viminalis</name>
    <name type="common">Common osier</name>
    <name type="synonym">Basket willow</name>
    <dbReference type="NCBI Taxonomy" id="40686"/>
    <lineage>
        <taxon>Eukaryota</taxon>
        <taxon>Viridiplantae</taxon>
        <taxon>Streptophyta</taxon>
        <taxon>Embryophyta</taxon>
        <taxon>Tracheophyta</taxon>
        <taxon>Spermatophyta</taxon>
        <taxon>Magnoliopsida</taxon>
        <taxon>eudicotyledons</taxon>
        <taxon>Gunneridae</taxon>
        <taxon>Pentapetalae</taxon>
        <taxon>rosids</taxon>
        <taxon>fabids</taxon>
        <taxon>Malpighiales</taxon>
        <taxon>Salicaceae</taxon>
        <taxon>Saliceae</taxon>
        <taxon>Salix</taxon>
    </lineage>
</organism>
<evidence type="ECO:0000313" key="1">
    <source>
        <dbReference type="EMBL" id="KAJ6689473.1"/>
    </source>
</evidence>
<dbReference type="AlphaFoldDB" id="A0A9Q0PJM2"/>
<proteinExistence type="predicted"/>
<accession>A0A9Q0PJM2</accession>
<reference evidence="1" key="2">
    <citation type="journal article" date="2023" name="Int. J. Mol. Sci.">
        <title>De Novo Assembly and Annotation of 11 Diverse Shrub Willow (Salix) Genomes Reveals Novel Gene Organization in Sex-Linked Regions.</title>
        <authorList>
            <person name="Hyden B."/>
            <person name="Feng K."/>
            <person name="Yates T.B."/>
            <person name="Jawdy S."/>
            <person name="Cereghino C."/>
            <person name="Smart L.B."/>
            <person name="Muchero W."/>
        </authorList>
    </citation>
    <scope>NUCLEOTIDE SEQUENCE [LARGE SCALE GENOMIC DNA]</scope>
    <source>
        <tissue evidence="1">Shoot tip</tissue>
    </source>
</reference>
<feature type="non-terminal residue" evidence="1">
    <location>
        <position position="1"/>
    </location>
</feature>
<dbReference type="EMBL" id="JAPFFL010000012">
    <property type="protein sequence ID" value="KAJ6689473.1"/>
    <property type="molecule type" value="Genomic_DNA"/>
</dbReference>
<protein>
    <submittedName>
        <fullName evidence="1">Uncharacterized protein</fullName>
    </submittedName>
</protein>
<evidence type="ECO:0000313" key="2">
    <source>
        <dbReference type="Proteomes" id="UP001151529"/>
    </source>
</evidence>
<gene>
    <name evidence="1" type="ORF">OIU85_005839</name>
</gene>
<sequence length="89" mass="9761">ISNGDDCVGVTQHLSLADEEEETTRPSAGNCGLRFVVDEMRSEEELAVEDDDLVGKALQKCAKISAELKRICTAPVYRGGNFFSRDCYS</sequence>
<dbReference type="Proteomes" id="UP001151529">
    <property type="component" value="Chromosome 8"/>
</dbReference>
<feature type="non-terminal residue" evidence="1">
    <location>
        <position position="89"/>
    </location>
</feature>
<name>A0A9Q0PJM2_SALVM</name>
<reference evidence="1" key="1">
    <citation type="submission" date="2022-11" db="EMBL/GenBank/DDBJ databases">
        <authorList>
            <person name="Hyden B.L."/>
            <person name="Feng K."/>
            <person name="Yates T."/>
            <person name="Jawdy S."/>
            <person name="Smart L.B."/>
            <person name="Muchero W."/>
        </authorList>
    </citation>
    <scope>NUCLEOTIDE SEQUENCE</scope>
    <source>
        <tissue evidence="1">Shoot tip</tissue>
    </source>
</reference>
<comment type="caution">
    <text evidence="1">The sequence shown here is derived from an EMBL/GenBank/DDBJ whole genome shotgun (WGS) entry which is preliminary data.</text>
</comment>
<keyword evidence="2" id="KW-1185">Reference proteome</keyword>